<dbReference type="EMBL" id="LR796361">
    <property type="protein sequence ID" value="CAB4139653.1"/>
    <property type="molecule type" value="Genomic_DNA"/>
</dbReference>
<proteinExistence type="predicted"/>
<evidence type="ECO:0000313" key="1">
    <source>
        <dbReference type="EMBL" id="CAB4139653.1"/>
    </source>
</evidence>
<sequence>MAAITEKVYRSFIKGLITEASPLTFPENASIDEQNFVLNRDGSRSRRLGIDYEDNYGLKATGFTATQLATGRQSFHRWDTPSGDTTVSIGVVRVNDRLWFVDLLKNNPSNNFLNGGNSISLAGLNDSNIETTVINNKLIIVSKDLSKPIVLSYNSSTDVVSQSTISIEVRDIWGVDDGLLIDERPGSLSNTHKYNLRNQGWNPTISTVSGADAIDYTKTILGSFPSNSDVWTLGKISNPGSADYEKYDPNVLRKNSTSIYQVARGSYIIDAFTRGTDRTTSSGITGLSLDQETNNITTVASYAQRLFYSGINSIVSGGDARSPNYSGYIFFTQVIQSNDQLGKCFQVNDPTDPAINDLVASDGGSIQIPEATQIIKVLSSQSSLLVFAENGVWEVYGDTGGFIATSFQVSKISPNGIINPKSIVNVGGNFVYWSKAGIYLLSPDPGSGRFSAQSISLTSIQKLYLDIPDLSKNHCKGFYDEKENRVRWMYNDSATYSTTNYINRYNKELVLDLTLQAWYTNTISSLASNSPAIIDYIEIPGYAVSTAESTVEVGTDDVIVTSGTTVVVTDNILTNRSSLFSFLTMVNSNFTISKYNNSSFTDWKIAGSGTGANYSSYLVTGYEMFNDIMRKKQAPYIFFYFNRTEDGFSLSGANLLLDNPSSCLVQAQWNWADSANSGKWGNQFQAYKLLRNYIPSGVGDPFDYGDSVIVTKNKLRGSGKCLSLKIQSEAGKDMQLLGWGISASATSKV</sequence>
<accession>A0A6J5M290</accession>
<reference evidence="1" key="1">
    <citation type="submission" date="2020-04" db="EMBL/GenBank/DDBJ databases">
        <authorList>
            <person name="Chiriac C."/>
            <person name="Salcher M."/>
            <person name="Ghai R."/>
            <person name="Kavagutti S V."/>
        </authorList>
    </citation>
    <scope>NUCLEOTIDE SEQUENCE</scope>
</reference>
<organism evidence="1">
    <name type="scientific">uncultured Caudovirales phage</name>
    <dbReference type="NCBI Taxonomy" id="2100421"/>
    <lineage>
        <taxon>Viruses</taxon>
        <taxon>Duplodnaviria</taxon>
        <taxon>Heunggongvirae</taxon>
        <taxon>Uroviricota</taxon>
        <taxon>Caudoviricetes</taxon>
        <taxon>Peduoviridae</taxon>
        <taxon>Maltschvirus</taxon>
        <taxon>Maltschvirus maltsch</taxon>
    </lineage>
</organism>
<protein>
    <submittedName>
        <fullName evidence="1">Uncharacterized protein</fullName>
    </submittedName>
</protein>
<name>A0A6J5M290_9CAUD</name>
<gene>
    <name evidence="1" type="ORF">UFOVP342_68</name>
</gene>